<evidence type="ECO:0000256" key="1">
    <source>
        <dbReference type="SAM" id="MobiDB-lite"/>
    </source>
</evidence>
<dbReference type="InterPro" id="IPR052760">
    <property type="entry name" value="Mitochondrial_malonyltrans"/>
</dbReference>
<feature type="region of interest" description="Disordered" evidence="1">
    <location>
        <begin position="53"/>
        <end position="74"/>
    </location>
</feature>
<dbReference type="Gene3D" id="3.30.70.250">
    <property type="entry name" value="Malonyl-CoA ACP transacylase, ACP-binding"/>
    <property type="match status" value="1"/>
</dbReference>
<proteinExistence type="predicted"/>
<dbReference type="EMBL" id="JAWNGG020000041">
    <property type="protein sequence ID" value="KAK9306416.1"/>
    <property type="molecule type" value="Genomic_DNA"/>
</dbReference>
<dbReference type="Pfam" id="PF00698">
    <property type="entry name" value="Acyl_transf_1"/>
    <property type="match status" value="1"/>
</dbReference>
<accession>A0AAW1ABL4</accession>
<evidence type="ECO:0000313" key="3">
    <source>
        <dbReference type="EMBL" id="KAK9306416.1"/>
    </source>
</evidence>
<dbReference type="GO" id="GO:0016740">
    <property type="term" value="F:transferase activity"/>
    <property type="evidence" value="ECO:0007669"/>
    <property type="project" value="InterPro"/>
</dbReference>
<gene>
    <name evidence="3" type="ORF">QLX08_002928</name>
</gene>
<comment type="caution">
    <text evidence="3">The sequence shown here is derived from an EMBL/GenBank/DDBJ whole genome shotgun (WGS) entry which is preliminary data.</text>
</comment>
<dbReference type="InterPro" id="IPR016035">
    <property type="entry name" value="Acyl_Trfase/lysoPLipase"/>
</dbReference>
<dbReference type="AlphaFoldDB" id="A0AAW1ABL4"/>
<dbReference type="Proteomes" id="UP001432146">
    <property type="component" value="Unassembled WGS sequence"/>
</dbReference>
<dbReference type="PANTHER" id="PTHR47170:SF2">
    <property type="entry name" value="MALONYL-COA:ACP TRANSACYLASE (MAT) DOMAIN-CONTAINING PROTEIN"/>
    <property type="match status" value="1"/>
</dbReference>
<name>A0AAW1ABL4_9HYME</name>
<evidence type="ECO:0000259" key="2">
    <source>
        <dbReference type="SMART" id="SM00827"/>
    </source>
</evidence>
<evidence type="ECO:0000313" key="4">
    <source>
        <dbReference type="Proteomes" id="UP001432146"/>
    </source>
</evidence>
<reference evidence="3 4" key="1">
    <citation type="submission" date="2024-05" db="EMBL/GenBank/DDBJ databases">
        <title>The nuclear and mitochondrial genome assemblies of Tetragonisca angustula (Apidae: Meliponini), a tiny yet remarkable pollinator in the Neotropics.</title>
        <authorList>
            <person name="Ferrari R."/>
            <person name="Ricardo P.C."/>
            <person name="Dias F.C."/>
            <person name="Araujo N.S."/>
            <person name="Soares D.O."/>
            <person name="Zhou Q.-S."/>
            <person name="Zhu C.-D."/>
            <person name="Coutinho L."/>
            <person name="Airas M.C."/>
            <person name="Batista T.M."/>
        </authorList>
    </citation>
    <scope>NUCLEOTIDE SEQUENCE [LARGE SCALE GENOMIC DNA]</scope>
    <source>
        <strain evidence="3">ASF017062</strain>
        <tissue evidence="3">Abdomen</tissue>
    </source>
</reference>
<sequence>MSVFQITGHESSTSSVVTIYNLTLKVQKLCKKILPCIPKCYWSRINQISNDYAKDGSSNSEASNTDQSKQDSSQCSYKTQEVLHLLEEAATFEGVKDKNWMTTPYPKDIPLNYNEDTKSSIDPKNTSVLLFPGQGTIKVGMVKKYMDYPGAKELFQITNEITNYDLLKLCLNGPQKELNRTEFNQVATVVSSLVALEKIRAEDPKVFETCVATAGYSVGEITALILSGIITFEDGIRLAWTRGKAMQHASNLVPQGMLSVVYTPKTQLSKACTEAENWARDMGIENPICRTAIFLCTERKIVAGNVEALDYLENHKTQFGLTKLSRLPVSGAFHTPLMEPALKAIGKILGSIEINEPRCKVYSNYKAEPYTNLRYVKKYILKQTVSPVRWEQCLQQIYNRPDGTPFPQTYDIGSDGRMRTILKLVNAKASRSCTVI</sequence>
<keyword evidence="4" id="KW-1185">Reference proteome</keyword>
<dbReference type="PANTHER" id="PTHR47170">
    <property type="entry name" value="MALONYL-COA ACP TRANSACYLASE, ACP-BINDING"/>
    <property type="match status" value="1"/>
</dbReference>
<protein>
    <recommendedName>
        <fullName evidence="2">Malonyl-CoA:ACP transacylase (MAT) domain-containing protein</fullName>
    </recommendedName>
</protein>
<dbReference type="Gene3D" id="3.40.366.10">
    <property type="entry name" value="Malonyl-Coenzyme A Acyl Carrier Protein, domain 2"/>
    <property type="match status" value="1"/>
</dbReference>
<dbReference type="InterPro" id="IPR001227">
    <property type="entry name" value="Ac_transferase_dom_sf"/>
</dbReference>
<dbReference type="InterPro" id="IPR014043">
    <property type="entry name" value="Acyl_transferase_dom"/>
</dbReference>
<dbReference type="SUPFAM" id="SSF52151">
    <property type="entry name" value="FabD/lysophospholipase-like"/>
    <property type="match status" value="1"/>
</dbReference>
<feature type="domain" description="Malonyl-CoA:ACP transacylase (MAT)" evidence="2">
    <location>
        <begin position="130"/>
        <end position="428"/>
    </location>
</feature>
<dbReference type="SMART" id="SM00827">
    <property type="entry name" value="PKS_AT"/>
    <property type="match status" value="1"/>
</dbReference>
<organism evidence="3 4">
    <name type="scientific">Tetragonisca angustula</name>
    <dbReference type="NCBI Taxonomy" id="166442"/>
    <lineage>
        <taxon>Eukaryota</taxon>
        <taxon>Metazoa</taxon>
        <taxon>Ecdysozoa</taxon>
        <taxon>Arthropoda</taxon>
        <taxon>Hexapoda</taxon>
        <taxon>Insecta</taxon>
        <taxon>Pterygota</taxon>
        <taxon>Neoptera</taxon>
        <taxon>Endopterygota</taxon>
        <taxon>Hymenoptera</taxon>
        <taxon>Apocrita</taxon>
        <taxon>Aculeata</taxon>
        <taxon>Apoidea</taxon>
        <taxon>Anthophila</taxon>
        <taxon>Apidae</taxon>
        <taxon>Tetragonisca</taxon>
    </lineage>
</organism>